<dbReference type="GO" id="GO:0005886">
    <property type="term" value="C:plasma membrane"/>
    <property type="evidence" value="ECO:0007669"/>
    <property type="project" value="UniProtKB-SubCell"/>
</dbReference>
<comment type="similarity">
    <text evidence="2">Belongs to the binding-protein-dependent transport system permease family. FecCD subfamily.</text>
</comment>
<evidence type="ECO:0000313" key="10">
    <source>
        <dbReference type="Proteomes" id="UP000078084"/>
    </source>
</evidence>
<comment type="caution">
    <text evidence="9">The sequence shown here is derived from an EMBL/GenBank/DDBJ whole genome shotgun (WGS) entry which is preliminary data.</text>
</comment>
<feature type="transmembrane region" description="Helical" evidence="8">
    <location>
        <begin position="231"/>
        <end position="254"/>
    </location>
</feature>
<dbReference type="AlphaFoldDB" id="A0A171KR84"/>
<gene>
    <name evidence="9" type="ORF">AAV32_11110</name>
</gene>
<dbReference type="Proteomes" id="UP000078084">
    <property type="component" value="Unassembled WGS sequence"/>
</dbReference>
<feature type="transmembrane region" description="Helical" evidence="8">
    <location>
        <begin position="68"/>
        <end position="86"/>
    </location>
</feature>
<dbReference type="OrthoDB" id="9811975at2"/>
<accession>A0A171KR84</accession>
<evidence type="ECO:0000256" key="4">
    <source>
        <dbReference type="ARBA" id="ARBA00022475"/>
    </source>
</evidence>
<feature type="transmembrane region" description="Helical" evidence="8">
    <location>
        <begin position="124"/>
        <end position="143"/>
    </location>
</feature>
<evidence type="ECO:0000256" key="3">
    <source>
        <dbReference type="ARBA" id="ARBA00022448"/>
    </source>
</evidence>
<dbReference type="PANTHER" id="PTHR30472:SF1">
    <property type="entry name" value="FE(3+) DICITRATE TRANSPORT SYSTEM PERMEASE PROTEIN FECC-RELATED"/>
    <property type="match status" value="1"/>
</dbReference>
<keyword evidence="10" id="KW-1185">Reference proteome</keyword>
<sequence length="340" mass="35329">MASNHSLRRQRQRRNGLLLCGAVLLLCCIASLAVGTQMLPPALAWDAVFHLDPADNNQLIMLHLRIPRTLLAILTGCALGVAGVIMQALTRNPLADPGILGVNAGAAAAIALCIAVLGIEDISIYMWFGLLGAALAGAAVYLLGGVRHGVNPVRLVLAGAALTFVLMAITQIITVNSTDEAFNQFRHWAAGSLQGRGYAVLLPVSLLIFAGLSIAMTLGKSLDIAALGQDLSHALGAATGRVWVLSSAAVIVLAGAATAAVGPISFIGLTAPHLARFIIGPDHRWLLPYAMLLSAILMLAADILGRLIAPPGEVGVGIMIALIGGPFFVALVRRRKIAQL</sequence>
<evidence type="ECO:0000256" key="6">
    <source>
        <dbReference type="ARBA" id="ARBA00022989"/>
    </source>
</evidence>
<dbReference type="InterPro" id="IPR000522">
    <property type="entry name" value="ABC_transptr_permease_BtuC"/>
</dbReference>
<dbReference type="Pfam" id="PF01032">
    <property type="entry name" value="FecCD"/>
    <property type="match status" value="1"/>
</dbReference>
<evidence type="ECO:0000313" key="9">
    <source>
        <dbReference type="EMBL" id="KKO71401.1"/>
    </source>
</evidence>
<keyword evidence="7 8" id="KW-0472">Membrane</keyword>
<dbReference type="FunFam" id="1.10.3470.10:FF:000001">
    <property type="entry name" value="Vitamin B12 ABC transporter permease BtuC"/>
    <property type="match status" value="1"/>
</dbReference>
<dbReference type="PANTHER" id="PTHR30472">
    <property type="entry name" value="FERRIC ENTEROBACTIN TRANSPORT SYSTEM PERMEASE PROTEIN"/>
    <property type="match status" value="1"/>
</dbReference>
<evidence type="ECO:0000256" key="2">
    <source>
        <dbReference type="ARBA" id="ARBA00007935"/>
    </source>
</evidence>
<dbReference type="Gene3D" id="1.10.3470.10">
    <property type="entry name" value="ABC transporter involved in vitamin B12 uptake, BtuC"/>
    <property type="match status" value="1"/>
</dbReference>
<feature type="transmembrane region" description="Helical" evidence="8">
    <location>
        <begin position="314"/>
        <end position="332"/>
    </location>
</feature>
<dbReference type="PATRIC" id="fig|206506.3.peg.2369"/>
<dbReference type="EMBL" id="LBNE01000007">
    <property type="protein sequence ID" value="KKO71401.1"/>
    <property type="molecule type" value="Genomic_DNA"/>
</dbReference>
<dbReference type="STRING" id="206506.AAV32_11110"/>
<organism evidence="9 10">
    <name type="scientific">Kerstersia gyiorum</name>
    <dbReference type="NCBI Taxonomy" id="206506"/>
    <lineage>
        <taxon>Bacteria</taxon>
        <taxon>Pseudomonadati</taxon>
        <taxon>Pseudomonadota</taxon>
        <taxon>Betaproteobacteria</taxon>
        <taxon>Burkholderiales</taxon>
        <taxon>Alcaligenaceae</taxon>
        <taxon>Kerstersia</taxon>
    </lineage>
</organism>
<evidence type="ECO:0000256" key="1">
    <source>
        <dbReference type="ARBA" id="ARBA00004651"/>
    </source>
</evidence>
<feature type="transmembrane region" description="Helical" evidence="8">
    <location>
        <begin position="260"/>
        <end position="279"/>
    </location>
</feature>
<feature type="transmembrane region" description="Helical" evidence="8">
    <location>
        <begin position="155"/>
        <end position="177"/>
    </location>
</feature>
<keyword evidence="3" id="KW-0813">Transport</keyword>
<keyword evidence="6 8" id="KW-1133">Transmembrane helix</keyword>
<dbReference type="SUPFAM" id="SSF81345">
    <property type="entry name" value="ABC transporter involved in vitamin B12 uptake, BtuC"/>
    <property type="match status" value="1"/>
</dbReference>
<feature type="transmembrane region" description="Helical" evidence="8">
    <location>
        <begin position="98"/>
        <end position="118"/>
    </location>
</feature>
<dbReference type="CDD" id="cd06550">
    <property type="entry name" value="TM_ABC_iron-siderophores_like"/>
    <property type="match status" value="1"/>
</dbReference>
<dbReference type="GO" id="GO:0033214">
    <property type="term" value="P:siderophore-iron import into cell"/>
    <property type="evidence" value="ECO:0007669"/>
    <property type="project" value="TreeGrafter"/>
</dbReference>
<dbReference type="RefSeq" id="WP_068371778.1">
    <property type="nucleotide sequence ID" value="NZ_CP033936.1"/>
</dbReference>
<protein>
    <submittedName>
        <fullName evidence="9">ABC transporter permease</fullName>
    </submittedName>
</protein>
<name>A0A171KR84_9BURK</name>
<dbReference type="InterPro" id="IPR037294">
    <property type="entry name" value="ABC_BtuC-like"/>
</dbReference>
<evidence type="ECO:0000256" key="5">
    <source>
        <dbReference type="ARBA" id="ARBA00022692"/>
    </source>
</evidence>
<evidence type="ECO:0000256" key="7">
    <source>
        <dbReference type="ARBA" id="ARBA00023136"/>
    </source>
</evidence>
<reference evidence="9 10" key="1">
    <citation type="submission" date="2015-04" db="EMBL/GenBank/DDBJ databases">
        <title>Genome sequence of Kerstersia gyiorum CG1.</title>
        <authorList>
            <person name="Greninger A.L."/>
            <person name="Kozyreva V."/>
            <person name="Chaturvedi V."/>
        </authorList>
    </citation>
    <scope>NUCLEOTIDE SEQUENCE [LARGE SCALE GENOMIC DNA]</scope>
    <source>
        <strain evidence="9 10">CG1</strain>
    </source>
</reference>
<feature type="transmembrane region" description="Helical" evidence="8">
    <location>
        <begin position="197"/>
        <end position="219"/>
    </location>
</feature>
<evidence type="ECO:0000256" key="8">
    <source>
        <dbReference type="SAM" id="Phobius"/>
    </source>
</evidence>
<dbReference type="GO" id="GO:0022857">
    <property type="term" value="F:transmembrane transporter activity"/>
    <property type="evidence" value="ECO:0007669"/>
    <property type="project" value="InterPro"/>
</dbReference>
<feature type="transmembrane region" description="Helical" evidence="8">
    <location>
        <begin position="286"/>
        <end position="308"/>
    </location>
</feature>
<comment type="subcellular location">
    <subcellularLocation>
        <location evidence="1">Cell membrane</location>
        <topology evidence="1">Multi-pass membrane protein</topology>
    </subcellularLocation>
</comment>
<keyword evidence="5 8" id="KW-0812">Transmembrane</keyword>
<proteinExistence type="inferred from homology"/>
<keyword evidence="4" id="KW-1003">Cell membrane</keyword>